<feature type="domain" description="N-acetyltransferase" evidence="1">
    <location>
        <begin position="23"/>
        <end position="58"/>
    </location>
</feature>
<gene>
    <name evidence="2" type="ORF">AB2U05_28160</name>
</gene>
<organism evidence="2">
    <name type="scientific">Streptomyces sp. Y1</name>
    <dbReference type="NCBI Taxonomy" id="3238634"/>
    <lineage>
        <taxon>Bacteria</taxon>
        <taxon>Bacillati</taxon>
        <taxon>Actinomycetota</taxon>
        <taxon>Actinomycetes</taxon>
        <taxon>Kitasatosporales</taxon>
        <taxon>Streptomycetaceae</taxon>
        <taxon>Streptomyces</taxon>
    </lineage>
</organism>
<dbReference type="EC" id="2.3.1.-" evidence="2"/>
<dbReference type="RefSeq" id="WP_369184592.1">
    <property type="nucleotide sequence ID" value="NZ_CP163445.1"/>
</dbReference>
<evidence type="ECO:0000259" key="1">
    <source>
        <dbReference type="Pfam" id="PF13302"/>
    </source>
</evidence>
<keyword evidence="2" id="KW-0012">Acyltransferase</keyword>
<dbReference type="Pfam" id="PF13302">
    <property type="entry name" value="Acetyltransf_3"/>
    <property type="match status" value="1"/>
</dbReference>
<name>A0AB39TSN9_9ACTN</name>
<keyword evidence="2" id="KW-0808">Transferase</keyword>
<dbReference type="AlphaFoldDB" id="A0AB39TSN9"/>
<dbReference type="SUPFAM" id="SSF55729">
    <property type="entry name" value="Acyl-CoA N-acyltransferases (Nat)"/>
    <property type="match status" value="1"/>
</dbReference>
<dbReference type="Gene3D" id="3.40.630.30">
    <property type="match status" value="1"/>
</dbReference>
<sequence length="88" mass="9993">MVTLRTPRLILRRWHESDVAPMAAVRFGFEKRGLERIVSIAQAGNDASERIMTKLGMHLARETVHPTGGQRVRVYELSSDQYVSTIAR</sequence>
<dbReference type="InterPro" id="IPR000182">
    <property type="entry name" value="GNAT_dom"/>
</dbReference>
<evidence type="ECO:0000313" key="2">
    <source>
        <dbReference type="EMBL" id="XDQ82071.1"/>
    </source>
</evidence>
<protein>
    <submittedName>
        <fullName evidence="2">GNAT family N-acetyltransferase</fullName>
        <ecNumber evidence="2">2.3.1.-</ecNumber>
    </submittedName>
</protein>
<accession>A0AB39TSN9</accession>
<proteinExistence type="predicted"/>
<dbReference type="EMBL" id="CP163445">
    <property type="protein sequence ID" value="XDQ82071.1"/>
    <property type="molecule type" value="Genomic_DNA"/>
</dbReference>
<dbReference type="GO" id="GO:0016747">
    <property type="term" value="F:acyltransferase activity, transferring groups other than amino-acyl groups"/>
    <property type="evidence" value="ECO:0007669"/>
    <property type="project" value="InterPro"/>
</dbReference>
<reference evidence="2" key="1">
    <citation type="submission" date="2024-07" db="EMBL/GenBank/DDBJ databases">
        <authorList>
            <person name="Yu S.T."/>
        </authorList>
    </citation>
    <scope>NUCLEOTIDE SEQUENCE</scope>
    <source>
        <strain evidence="2">Y1</strain>
    </source>
</reference>
<dbReference type="InterPro" id="IPR016181">
    <property type="entry name" value="Acyl_CoA_acyltransferase"/>
</dbReference>